<keyword evidence="1" id="KW-0812">Transmembrane</keyword>
<protein>
    <recommendedName>
        <fullName evidence="3">C-type cytochrome biogenesis protein CcmI</fullName>
    </recommendedName>
</protein>
<evidence type="ECO:0000313" key="2">
    <source>
        <dbReference type="EMBL" id="SUZ69513.1"/>
    </source>
</evidence>
<dbReference type="InterPro" id="IPR011990">
    <property type="entry name" value="TPR-like_helical_dom_sf"/>
</dbReference>
<feature type="transmembrane region" description="Helical" evidence="1">
    <location>
        <begin position="6"/>
        <end position="24"/>
    </location>
</feature>
<proteinExistence type="predicted"/>
<accession>A0A381PVR2</accession>
<evidence type="ECO:0008006" key="3">
    <source>
        <dbReference type="Google" id="ProtNLM"/>
    </source>
</evidence>
<organism evidence="2">
    <name type="scientific">marine metagenome</name>
    <dbReference type="NCBI Taxonomy" id="408172"/>
    <lineage>
        <taxon>unclassified sequences</taxon>
        <taxon>metagenomes</taxon>
        <taxon>ecological metagenomes</taxon>
    </lineage>
</organism>
<reference evidence="2" key="1">
    <citation type="submission" date="2018-05" db="EMBL/GenBank/DDBJ databases">
        <authorList>
            <person name="Lanie J.A."/>
            <person name="Ng W.-L."/>
            <person name="Kazmierczak K.M."/>
            <person name="Andrzejewski T.M."/>
            <person name="Davidsen T.M."/>
            <person name="Wayne K.J."/>
            <person name="Tettelin H."/>
            <person name="Glass J.I."/>
            <person name="Rusch D."/>
            <person name="Podicherti R."/>
            <person name="Tsui H.-C.T."/>
            <person name="Winkler M.E."/>
        </authorList>
    </citation>
    <scope>NUCLEOTIDE SEQUENCE</scope>
</reference>
<gene>
    <name evidence="2" type="ORF">METZ01_LOCUS22367</name>
</gene>
<sequence length="281" mass="32124">MFYLILVITFISLIIYSIVSFYPSNRSAYDRREQNVELFKAEKKNLELSTNLSQESINLLVNEREQILLQDVPKEKELIVLTQKKAVLKPIFISVITFLAISVIYFQPLSLGSLGDLQSHQSIYGFISADLKTRDTERESVIQELNSFVNKTETTASEIYFLSNRFRDINEFLISSMLLKSLIGKFSDEIPTDIFAEYAQVLFFKEKNIFSEEVDTALQIALKKSPVNPIALTLKGVKYFQAGETDLALSSWEKAKENTKDKNEKASIQEAINTIKSMKNQ</sequence>
<evidence type="ECO:0000256" key="1">
    <source>
        <dbReference type="SAM" id="Phobius"/>
    </source>
</evidence>
<dbReference type="Gene3D" id="1.25.40.10">
    <property type="entry name" value="Tetratricopeptide repeat domain"/>
    <property type="match status" value="1"/>
</dbReference>
<dbReference type="AlphaFoldDB" id="A0A381PVR2"/>
<keyword evidence="1" id="KW-0472">Membrane</keyword>
<name>A0A381PVR2_9ZZZZ</name>
<dbReference type="EMBL" id="UINC01001063">
    <property type="protein sequence ID" value="SUZ69513.1"/>
    <property type="molecule type" value="Genomic_DNA"/>
</dbReference>
<dbReference type="SUPFAM" id="SSF48452">
    <property type="entry name" value="TPR-like"/>
    <property type="match status" value="1"/>
</dbReference>
<feature type="transmembrane region" description="Helical" evidence="1">
    <location>
        <begin position="86"/>
        <end position="106"/>
    </location>
</feature>
<keyword evidence="1" id="KW-1133">Transmembrane helix</keyword>